<dbReference type="OrthoDB" id="687700at2759"/>
<organism evidence="2 3">
    <name type="scientific">Carnegiea gigantea</name>
    <dbReference type="NCBI Taxonomy" id="171969"/>
    <lineage>
        <taxon>Eukaryota</taxon>
        <taxon>Viridiplantae</taxon>
        <taxon>Streptophyta</taxon>
        <taxon>Embryophyta</taxon>
        <taxon>Tracheophyta</taxon>
        <taxon>Spermatophyta</taxon>
        <taxon>Magnoliopsida</taxon>
        <taxon>eudicotyledons</taxon>
        <taxon>Gunneridae</taxon>
        <taxon>Pentapetalae</taxon>
        <taxon>Caryophyllales</taxon>
        <taxon>Cactineae</taxon>
        <taxon>Cactaceae</taxon>
        <taxon>Cactoideae</taxon>
        <taxon>Echinocereeae</taxon>
        <taxon>Carnegiea</taxon>
    </lineage>
</organism>
<dbReference type="EMBL" id="JAKOGI010000512">
    <property type="protein sequence ID" value="KAJ8433889.1"/>
    <property type="molecule type" value="Genomic_DNA"/>
</dbReference>
<comment type="caution">
    <text evidence="2">The sequence shown here is derived from an EMBL/GenBank/DDBJ whole genome shotgun (WGS) entry which is preliminary data.</text>
</comment>
<feature type="compositionally biased region" description="Low complexity" evidence="1">
    <location>
        <begin position="445"/>
        <end position="496"/>
    </location>
</feature>
<accession>A0A9Q1Q9X2</accession>
<sequence>MEYEVHHLREAEFMGLVDKRNVKAKEWVDNLIITPQSQHILSPHGQCTLNPHGQPIVSPQVAKYDDSNGGEEGDKEENKVGDSGEDSSEDSDFEEIGEEDDEEDNVVSLTDSDEMSGQETDVMEMVLSYKETTKDRFIHIATCKGESCKWRVHCSKLRDGVIWKMKSITGVYQNCPRLSVNKMATHPWIAKELLIDYKANPTLKVVAETYYRKACVISSQPHMHQSTEAVEIIGAKLHTLFWTACNAYTEHVHKQVMKAIKKVSVISYEEPVENWARYLFPPELKCLDNTTNFVEFFNGKIKKLKHKPIFLLSEEIRRKFMKTITHRVKPGVVVPRVKLLLVKAELSSIECVVTPIGIGIFKVLDGVTSFIMDQNVHHCDCMQYTRSNTLRCSKCNQYGHNSRSHRKGGVLDIRRGKDKIRKKNDTEQKRKMGRPRKDGQIHVATSSTQLSSHKQQTHSSSSQLSSAQLSSAQPLSTQPPSMKKQTRKQSQPQSTSKKQKTIQAHRSSCSCFVDPQLTLLLHLAKDLPTK</sequence>
<feature type="compositionally biased region" description="Basic and acidic residues" evidence="1">
    <location>
        <begin position="423"/>
        <end position="440"/>
    </location>
</feature>
<gene>
    <name evidence="2" type="ORF">Cgig2_004611</name>
</gene>
<evidence type="ECO:0000256" key="1">
    <source>
        <dbReference type="SAM" id="MobiDB-lite"/>
    </source>
</evidence>
<evidence type="ECO:0008006" key="4">
    <source>
        <dbReference type="Google" id="ProtNLM"/>
    </source>
</evidence>
<protein>
    <recommendedName>
        <fullName evidence="4">Transposase MuDR plant domain-containing protein</fullName>
    </recommendedName>
</protein>
<feature type="region of interest" description="Disordered" evidence="1">
    <location>
        <begin position="398"/>
        <end position="505"/>
    </location>
</feature>
<dbReference type="PANTHER" id="PTHR31973">
    <property type="entry name" value="POLYPROTEIN, PUTATIVE-RELATED"/>
    <property type="match status" value="1"/>
</dbReference>
<proteinExistence type="predicted"/>
<feature type="compositionally biased region" description="Acidic residues" evidence="1">
    <location>
        <begin position="83"/>
        <end position="116"/>
    </location>
</feature>
<dbReference type="Proteomes" id="UP001153076">
    <property type="component" value="Unassembled WGS sequence"/>
</dbReference>
<dbReference type="PANTHER" id="PTHR31973:SF187">
    <property type="entry name" value="MUTATOR TRANSPOSASE MUDRA PROTEIN"/>
    <property type="match status" value="1"/>
</dbReference>
<evidence type="ECO:0000313" key="2">
    <source>
        <dbReference type="EMBL" id="KAJ8433889.1"/>
    </source>
</evidence>
<feature type="region of interest" description="Disordered" evidence="1">
    <location>
        <begin position="62"/>
        <end position="118"/>
    </location>
</feature>
<reference evidence="2" key="1">
    <citation type="submission" date="2022-04" db="EMBL/GenBank/DDBJ databases">
        <title>Carnegiea gigantea Genome sequencing and assembly v2.</title>
        <authorList>
            <person name="Copetti D."/>
            <person name="Sanderson M.J."/>
            <person name="Burquez A."/>
            <person name="Wojciechowski M.F."/>
        </authorList>
    </citation>
    <scope>NUCLEOTIDE SEQUENCE</scope>
    <source>
        <strain evidence="2">SGP5-SGP5p</strain>
        <tissue evidence="2">Aerial part</tissue>
    </source>
</reference>
<dbReference type="AlphaFoldDB" id="A0A9Q1Q9X2"/>
<evidence type="ECO:0000313" key="3">
    <source>
        <dbReference type="Proteomes" id="UP001153076"/>
    </source>
</evidence>
<keyword evidence="3" id="KW-1185">Reference proteome</keyword>
<name>A0A9Q1Q9X2_9CARY</name>